<reference evidence="2" key="1">
    <citation type="submission" date="2017-02" db="UniProtKB">
        <authorList>
            <consortium name="WormBaseParasite"/>
        </authorList>
    </citation>
    <scope>IDENTIFICATION</scope>
</reference>
<protein>
    <submittedName>
        <fullName evidence="2">Uncharacterized protein</fullName>
    </submittedName>
</protein>
<name>A0A0R3R4T3_9BILA</name>
<organism evidence="2">
    <name type="scientific">Brugia timori</name>
    <dbReference type="NCBI Taxonomy" id="42155"/>
    <lineage>
        <taxon>Eukaryota</taxon>
        <taxon>Metazoa</taxon>
        <taxon>Ecdysozoa</taxon>
        <taxon>Nematoda</taxon>
        <taxon>Chromadorea</taxon>
        <taxon>Rhabditida</taxon>
        <taxon>Spirurina</taxon>
        <taxon>Spiruromorpha</taxon>
        <taxon>Filarioidea</taxon>
        <taxon>Onchocercidae</taxon>
        <taxon>Brugia</taxon>
    </lineage>
</organism>
<accession>A0A0R3R4T3</accession>
<sequence>LKSPTLATKNSQCRQKEQNHSQHQQLDYIRNQFSPTEADENYYYGTAKREQIYSGRSAISSQDNIILSSLSSHPNQTLRRTQQCFRPQSSLSPSPRLVTKPETGFGTRITDSNEIIYGNNLSKLNIYGSPAIRNTNTRDSDNIVREKKSLRAVVEFENDALRRTGGRAKVSLLNITNSMMNNLKQQQQDLEQQQILHHRSEFDNETSRPSSRRHNDTLKELEGKRETFGEWIDEVDITKNNAQNHAQIMAEVAIHQAHLSKLQQQQQYYMQDDDYNKQYYNDNVQQQQQQQQQ</sequence>
<feature type="compositionally biased region" description="Polar residues" evidence="1">
    <location>
        <begin position="1"/>
        <end position="13"/>
    </location>
</feature>
<dbReference type="WBParaSite" id="BTMF_0001502301-mRNA-1">
    <property type="protein sequence ID" value="BTMF_0001502301-mRNA-1"/>
    <property type="gene ID" value="BTMF_0001502301"/>
</dbReference>
<proteinExistence type="predicted"/>
<feature type="region of interest" description="Disordered" evidence="1">
    <location>
        <begin position="199"/>
        <end position="221"/>
    </location>
</feature>
<feature type="region of interest" description="Disordered" evidence="1">
    <location>
        <begin position="1"/>
        <end position="24"/>
    </location>
</feature>
<evidence type="ECO:0000313" key="2">
    <source>
        <dbReference type="WBParaSite" id="BTMF_0001502301-mRNA-1"/>
    </source>
</evidence>
<evidence type="ECO:0000256" key="1">
    <source>
        <dbReference type="SAM" id="MobiDB-lite"/>
    </source>
</evidence>
<dbReference type="STRING" id="42155.A0A0R3R4T3"/>
<dbReference type="AlphaFoldDB" id="A0A0R3R4T3"/>